<comment type="subcellular location">
    <subcellularLocation>
        <location evidence="1">Cell inner membrane</location>
    </subcellularLocation>
    <subcellularLocation>
        <location evidence="13">Cell membrane</location>
        <topology evidence="13">Single-pass type II membrane protein</topology>
    </subcellularLocation>
</comment>
<keyword evidence="8 13" id="KW-0735">Signal-anchor</keyword>
<dbReference type="GO" id="GO:0017004">
    <property type="term" value="P:cytochrome complex assembly"/>
    <property type="evidence" value="ECO:0007669"/>
    <property type="project" value="UniProtKB-KW"/>
</dbReference>
<name>A0A6S6SZ48_9GAMM</name>
<evidence type="ECO:0000256" key="7">
    <source>
        <dbReference type="ARBA" id="ARBA00022748"/>
    </source>
</evidence>
<keyword evidence="11 13" id="KW-0472">Membrane</keyword>
<dbReference type="NCBIfam" id="NF009727">
    <property type="entry name" value="PRK13254.1-1"/>
    <property type="match status" value="1"/>
</dbReference>
<evidence type="ECO:0000256" key="14">
    <source>
        <dbReference type="PIRSR" id="PIRSR604329-50"/>
    </source>
</evidence>
<dbReference type="NCBIfam" id="NF009729">
    <property type="entry name" value="PRK13254.1-3"/>
    <property type="match status" value="1"/>
</dbReference>
<dbReference type="GO" id="GO:0017003">
    <property type="term" value="P:protein-heme linkage"/>
    <property type="evidence" value="ECO:0007669"/>
    <property type="project" value="UniProtKB-UniRule"/>
</dbReference>
<keyword evidence="9 13" id="KW-1133">Transmembrane helix</keyword>
<dbReference type="GO" id="GO:0005886">
    <property type="term" value="C:plasma membrane"/>
    <property type="evidence" value="ECO:0007669"/>
    <property type="project" value="UniProtKB-SubCell"/>
</dbReference>
<keyword evidence="6 13" id="KW-0479">Metal-binding</keyword>
<evidence type="ECO:0000256" key="11">
    <source>
        <dbReference type="ARBA" id="ARBA00023136"/>
    </source>
</evidence>
<protein>
    <recommendedName>
        <fullName evidence="13">Cytochrome c-type biogenesis protein CcmE</fullName>
    </recommendedName>
    <alternativeName>
        <fullName evidence="13">Cytochrome c maturation protein E</fullName>
    </alternativeName>
    <alternativeName>
        <fullName evidence="13">Heme chaperone CcmE</fullName>
    </alternativeName>
</protein>
<dbReference type="Gene3D" id="2.40.50.140">
    <property type="entry name" value="Nucleic acid-binding proteins"/>
    <property type="match status" value="1"/>
</dbReference>
<dbReference type="InterPro" id="IPR012340">
    <property type="entry name" value="NA-bd_OB-fold"/>
</dbReference>
<dbReference type="HAMAP" id="MF_01959">
    <property type="entry name" value="CcmE"/>
    <property type="match status" value="1"/>
</dbReference>
<keyword evidence="3" id="KW-0997">Cell inner membrane</keyword>
<evidence type="ECO:0000256" key="10">
    <source>
        <dbReference type="ARBA" id="ARBA00023004"/>
    </source>
</evidence>
<organism evidence="16">
    <name type="scientific">uncultured Thiotrichaceae bacterium</name>
    <dbReference type="NCBI Taxonomy" id="298394"/>
    <lineage>
        <taxon>Bacteria</taxon>
        <taxon>Pseudomonadati</taxon>
        <taxon>Pseudomonadota</taxon>
        <taxon>Gammaproteobacteria</taxon>
        <taxon>Thiotrichales</taxon>
        <taxon>Thiotrichaceae</taxon>
        <taxon>environmental samples</taxon>
    </lineage>
</organism>
<feature type="region of interest" description="Disordered" evidence="15">
    <location>
        <begin position="129"/>
        <end position="163"/>
    </location>
</feature>
<feature type="topological domain" description="Extracellular" evidence="13">
    <location>
        <begin position="29"/>
        <end position="163"/>
    </location>
</feature>
<evidence type="ECO:0000256" key="8">
    <source>
        <dbReference type="ARBA" id="ARBA00022968"/>
    </source>
</evidence>
<dbReference type="Pfam" id="PF03100">
    <property type="entry name" value="CcmE"/>
    <property type="match status" value="1"/>
</dbReference>
<dbReference type="InterPro" id="IPR004329">
    <property type="entry name" value="CcmE"/>
</dbReference>
<dbReference type="NCBIfam" id="NF009731">
    <property type="entry name" value="PRK13254.1-5"/>
    <property type="match status" value="1"/>
</dbReference>
<dbReference type="EMBL" id="CACVAY010000073">
    <property type="protein sequence ID" value="CAA6816020.1"/>
    <property type="molecule type" value="Genomic_DNA"/>
</dbReference>
<dbReference type="PANTHER" id="PTHR34128">
    <property type="entry name" value="CYTOCHROME C-TYPE BIOGENESIS PROTEIN CCME HOMOLOG, MITOCHONDRIAL"/>
    <property type="match status" value="1"/>
</dbReference>
<evidence type="ECO:0000256" key="15">
    <source>
        <dbReference type="SAM" id="MobiDB-lite"/>
    </source>
</evidence>
<dbReference type="AlphaFoldDB" id="A0A6S6SZ48"/>
<accession>A0A6S6SZ48</accession>
<reference evidence="16" key="1">
    <citation type="submission" date="2020-01" db="EMBL/GenBank/DDBJ databases">
        <authorList>
            <person name="Meier V. D."/>
            <person name="Meier V D."/>
        </authorList>
    </citation>
    <scope>NUCLEOTIDE SEQUENCE</scope>
    <source>
        <strain evidence="16">HLG_WM_MAG_07</strain>
    </source>
</reference>
<dbReference type="GO" id="GO:0046872">
    <property type="term" value="F:metal ion binding"/>
    <property type="evidence" value="ECO:0007669"/>
    <property type="project" value="UniProtKB-KW"/>
</dbReference>
<evidence type="ECO:0000313" key="16">
    <source>
        <dbReference type="EMBL" id="CAA6816020.1"/>
    </source>
</evidence>
<keyword evidence="7 13" id="KW-0201">Cytochrome c-type biogenesis</keyword>
<comment type="similarity">
    <text evidence="13">Belongs to the CcmE/CycJ family.</text>
</comment>
<evidence type="ECO:0000256" key="6">
    <source>
        <dbReference type="ARBA" id="ARBA00022723"/>
    </source>
</evidence>
<comment type="function">
    <text evidence="12 13">Heme chaperone required for the biogenesis of c-type cytochromes. Transiently binds heme delivered by CcmC and transfers the heme to apo-cytochromes in a process facilitated by CcmF and CcmH.</text>
</comment>
<dbReference type="SUPFAM" id="SSF82093">
    <property type="entry name" value="Heme chaperone CcmE"/>
    <property type="match status" value="1"/>
</dbReference>
<gene>
    <name evidence="13" type="primary">ccmE</name>
    <name evidence="13" type="synonym">cycJ</name>
    <name evidence="16" type="ORF">HELGO_WM16776</name>
</gene>
<keyword evidence="5 13" id="KW-0812">Transmembrane</keyword>
<evidence type="ECO:0000256" key="5">
    <source>
        <dbReference type="ARBA" id="ARBA00022692"/>
    </source>
</evidence>
<feature type="topological domain" description="Cytoplasmic" evidence="13">
    <location>
        <begin position="1"/>
        <end position="7"/>
    </location>
</feature>
<feature type="compositionally biased region" description="Basic and acidic residues" evidence="15">
    <location>
        <begin position="136"/>
        <end position="149"/>
    </location>
</feature>
<evidence type="ECO:0000256" key="9">
    <source>
        <dbReference type="ARBA" id="ARBA00022989"/>
    </source>
</evidence>
<evidence type="ECO:0000256" key="12">
    <source>
        <dbReference type="ARBA" id="ARBA00056663"/>
    </source>
</evidence>
<keyword evidence="10 13" id="KW-0408">Iron</keyword>
<proteinExistence type="inferred from homology"/>
<keyword evidence="4 13" id="KW-0349">Heme</keyword>
<evidence type="ECO:0000256" key="1">
    <source>
        <dbReference type="ARBA" id="ARBA00004533"/>
    </source>
</evidence>
<sequence length="163" mass="17965">MKARQKRILLVVLGIAGVALASALIVTSLRGNLNYYFTPEKVVAGEAPADQRFRLGGMVRQGSLKRDGEGLGVEFVLTDYKKDVTVRYEGILPDLFKEQQAAVVKGELDATTGKFIAMEVLAKHDESYMPPEVTDSIDKSKLEEMEKNKPVNPMGKYTGESLK</sequence>
<keyword evidence="2 13" id="KW-1003">Cell membrane</keyword>
<evidence type="ECO:0000256" key="4">
    <source>
        <dbReference type="ARBA" id="ARBA00022617"/>
    </source>
</evidence>
<dbReference type="GO" id="GO:0020037">
    <property type="term" value="F:heme binding"/>
    <property type="evidence" value="ECO:0007669"/>
    <property type="project" value="InterPro"/>
</dbReference>
<evidence type="ECO:0000256" key="13">
    <source>
        <dbReference type="HAMAP-Rule" id="MF_01959"/>
    </source>
</evidence>
<dbReference type="InterPro" id="IPR036127">
    <property type="entry name" value="CcmE-like_sf"/>
</dbReference>
<feature type="binding site" description="axial binding residue" evidence="13 14">
    <location>
        <position position="128"/>
    </location>
    <ligand>
        <name>heme</name>
        <dbReference type="ChEBI" id="CHEBI:30413"/>
    </ligand>
    <ligandPart>
        <name>Fe</name>
        <dbReference type="ChEBI" id="CHEBI:18248"/>
    </ligandPart>
</feature>
<dbReference type="PANTHER" id="PTHR34128:SF2">
    <property type="entry name" value="CYTOCHROME C-TYPE BIOGENESIS PROTEIN CCME HOMOLOG, MITOCHONDRIAL"/>
    <property type="match status" value="1"/>
</dbReference>
<evidence type="ECO:0000256" key="2">
    <source>
        <dbReference type="ARBA" id="ARBA00022475"/>
    </source>
</evidence>
<feature type="binding site" description="covalent" evidence="13 14">
    <location>
        <position position="124"/>
    </location>
    <ligand>
        <name>heme</name>
        <dbReference type="ChEBI" id="CHEBI:30413"/>
    </ligand>
</feature>
<dbReference type="FunFam" id="2.40.50.140:FF:000104">
    <property type="entry name" value="Cytochrome c-type biogenesis protein CcmE"/>
    <property type="match status" value="1"/>
</dbReference>
<evidence type="ECO:0000256" key="3">
    <source>
        <dbReference type="ARBA" id="ARBA00022519"/>
    </source>
</evidence>